<dbReference type="STRING" id="698758.AXY_17240"/>
<feature type="transmembrane region" description="Helical" evidence="5">
    <location>
        <begin position="222"/>
        <end position="255"/>
    </location>
</feature>
<dbReference type="InterPro" id="IPR051843">
    <property type="entry name" value="CPA1_transporter"/>
</dbReference>
<dbReference type="AlphaFoldDB" id="K0J4W4"/>
<dbReference type="PATRIC" id="fig|698758.3.peg.1721"/>
<feature type="transmembrane region" description="Helical" evidence="5">
    <location>
        <begin position="298"/>
        <end position="318"/>
    </location>
</feature>
<feature type="transmembrane region" description="Helical" evidence="5">
    <location>
        <begin position="114"/>
        <end position="134"/>
    </location>
</feature>
<feature type="transmembrane region" description="Helical" evidence="5">
    <location>
        <begin position="146"/>
        <end position="175"/>
    </location>
</feature>
<evidence type="ECO:0000256" key="5">
    <source>
        <dbReference type="SAM" id="Phobius"/>
    </source>
</evidence>
<feature type="domain" description="Cation/H+ exchanger transmembrane" evidence="6">
    <location>
        <begin position="11"/>
        <end position="378"/>
    </location>
</feature>
<keyword evidence="8" id="KW-1185">Reference proteome</keyword>
<keyword evidence="4 5" id="KW-0472">Membrane</keyword>
<dbReference type="GO" id="GO:0015297">
    <property type="term" value="F:antiporter activity"/>
    <property type="evidence" value="ECO:0007669"/>
    <property type="project" value="InterPro"/>
</dbReference>
<name>K0J4W4_AMPXN</name>
<evidence type="ECO:0000256" key="4">
    <source>
        <dbReference type="ARBA" id="ARBA00023136"/>
    </source>
</evidence>
<evidence type="ECO:0000259" key="6">
    <source>
        <dbReference type="Pfam" id="PF00999"/>
    </source>
</evidence>
<evidence type="ECO:0000256" key="1">
    <source>
        <dbReference type="ARBA" id="ARBA00004141"/>
    </source>
</evidence>
<comment type="subcellular location">
    <subcellularLocation>
        <location evidence="1">Membrane</location>
        <topology evidence="1">Multi-pass membrane protein</topology>
    </subcellularLocation>
</comment>
<dbReference type="EMBL" id="AP012050">
    <property type="protein sequence ID" value="BAM47856.1"/>
    <property type="molecule type" value="Genomic_DNA"/>
</dbReference>
<dbReference type="InterPro" id="IPR038770">
    <property type="entry name" value="Na+/solute_symporter_sf"/>
</dbReference>
<feature type="transmembrane region" description="Helical" evidence="5">
    <location>
        <begin position="26"/>
        <end position="44"/>
    </location>
</feature>
<dbReference type="InterPro" id="IPR006153">
    <property type="entry name" value="Cation/H_exchanger_TM"/>
</dbReference>
<feature type="transmembrane region" description="Helical" evidence="5">
    <location>
        <begin position="359"/>
        <end position="382"/>
    </location>
</feature>
<keyword evidence="2 5" id="KW-0812">Transmembrane</keyword>
<dbReference type="GO" id="GO:1902600">
    <property type="term" value="P:proton transmembrane transport"/>
    <property type="evidence" value="ECO:0007669"/>
    <property type="project" value="InterPro"/>
</dbReference>
<keyword evidence="3 5" id="KW-1133">Transmembrane helix</keyword>
<dbReference type="PANTHER" id="PTHR31102">
    <property type="match status" value="1"/>
</dbReference>
<dbReference type="OrthoDB" id="9790604at2"/>
<feature type="transmembrane region" description="Helical" evidence="5">
    <location>
        <begin position="267"/>
        <end position="286"/>
    </location>
</feature>
<dbReference type="eggNOG" id="COG0025">
    <property type="taxonomic scope" value="Bacteria"/>
</dbReference>
<protein>
    <submittedName>
        <fullName evidence="7">Putative Na(+)/H(+) antiporter</fullName>
    </submittedName>
</protein>
<dbReference type="GO" id="GO:0016020">
    <property type="term" value="C:membrane"/>
    <property type="evidence" value="ECO:0007669"/>
    <property type="project" value="UniProtKB-SubCell"/>
</dbReference>
<feature type="transmembrane region" description="Helical" evidence="5">
    <location>
        <begin position="330"/>
        <end position="353"/>
    </location>
</feature>
<reference evidence="7 8" key="1">
    <citation type="submission" date="2011-01" db="EMBL/GenBank/DDBJ databases">
        <title>Whole genome sequence of Amphibacillus xylinus NBRC 15112.</title>
        <authorList>
            <person name="Nakazawa H."/>
            <person name="Katano Y."/>
            <person name="Nakamura S."/>
            <person name="Sasagawa M."/>
            <person name="Fukada J."/>
            <person name="Arai T."/>
            <person name="Sasakura N."/>
            <person name="Mochizuki D."/>
            <person name="Hosoyama A."/>
            <person name="Harada K."/>
            <person name="Horikawa H."/>
            <person name="Kato Y."/>
            <person name="Harada T."/>
            <person name="Sasaki K."/>
            <person name="Sekiguchi M."/>
            <person name="Hodoyama M."/>
            <person name="Nishiko R."/>
            <person name="Narita H."/>
            <person name="Hanamaki A."/>
            <person name="Hata C."/>
            <person name="Konno Y."/>
            <person name="Niimura Y."/>
            <person name="Yamazaki S."/>
            <person name="Fujita N."/>
        </authorList>
    </citation>
    <scope>NUCLEOTIDE SEQUENCE [LARGE SCALE GENOMIC DNA]</scope>
    <source>
        <strain evidence="8">ATCC 51415 / DSM 6626 / JCM 7361 / LMG 17667 / NBRC 15112 / Ep01</strain>
    </source>
</reference>
<proteinExistence type="predicted"/>
<evidence type="ECO:0000256" key="2">
    <source>
        <dbReference type="ARBA" id="ARBA00022692"/>
    </source>
</evidence>
<gene>
    <name evidence="7" type="ordered locus">AXY_17240</name>
</gene>
<dbReference type="Proteomes" id="UP000006294">
    <property type="component" value="Chromosome"/>
</dbReference>
<evidence type="ECO:0000313" key="8">
    <source>
        <dbReference type="Proteomes" id="UP000006294"/>
    </source>
</evidence>
<dbReference type="Pfam" id="PF00999">
    <property type="entry name" value="Na_H_Exchanger"/>
    <property type="match status" value="1"/>
</dbReference>
<evidence type="ECO:0000313" key="7">
    <source>
        <dbReference type="EMBL" id="BAM47856.1"/>
    </source>
</evidence>
<feature type="transmembrane region" description="Helical" evidence="5">
    <location>
        <begin position="187"/>
        <end position="210"/>
    </location>
</feature>
<dbReference type="KEGG" id="axl:AXY_17240"/>
<accession>K0J4W4</accession>
<dbReference type="HOGENOM" id="CLU_018415_1_0_9"/>
<feature type="transmembrane region" description="Helical" evidence="5">
    <location>
        <begin position="87"/>
        <end position="107"/>
    </location>
</feature>
<organism evidence="7 8">
    <name type="scientific">Amphibacillus xylanus (strain ATCC 51415 / DSM 6626 / JCM 7361 / LMG 17667 / NBRC 15112 / Ep01)</name>
    <dbReference type="NCBI Taxonomy" id="698758"/>
    <lineage>
        <taxon>Bacteria</taxon>
        <taxon>Bacillati</taxon>
        <taxon>Bacillota</taxon>
        <taxon>Bacilli</taxon>
        <taxon>Bacillales</taxon>
        <taxon>Bacillaceae</taxon>
        <taxon>Amphibacillus</taxon>
    </lineage>
</organism>
<sequence>MLLSLMLLLIIGFIAAKLVSYIRLPGLIGMLVVGVVLGPYLFNILDANLLLVSQDLRHFALVVILIRAGLGLQRTNLKKVGLPALKMSLIPCLFEGFSVMIASYYLLDFSLIEGGMLGFILAAVSPAVVVPSMIELQEAGYGTNKGIPTLILAGASIDDVFAITLFSFFLSAAVGVEQSILSVIVKIPYTIIGGIVGGIVVALIIVLVLRSKRVAFNQTESLLILLTFAVLYFYIGEKLELASLLGVMVLGFVILDREPKYAKQFSISLAAIWVFAQIILFTLVGAEVNIQLALEAGVIGLVIILVGLVARSLGVLIATANTNLSFKERVFCIIAYLPKATVQAAIGSLPLTAGLESGGVILAIAVLSIVVTAPLGAIGIRLSAPRLLMKKS</sequence>
<dbReference type="Gene3D" id="1.20.1530.20">
    <property type="match status" value="1"/>
</dbReference>
<evidence type="ECO:0000256" key="3">
    <source>
        <dbReference type="ARBA" id="ARBA00022989"/>
    </source>
</evidence>
<dbReference type="PANTHER" id="PTHR31102:SF1">
    <property type="entry name" value="CATION_H+ EXCHANGER DOMAIN-CONTAINING PROTEIN"/>
    <property type="match status" value="1"/>
</dbReference>